<evidence type="ECO:0000256" key="10">
    <source>
        <dbReference type="ARBA" id="ARBA00023136"/>
    </source>
</evidence>
<keyword evidence="6" id="KW-0418">Kinase</keyword>
<evidence type="ECO:0000256" key="9">
    <source>
        <dbReference type="ARBA" id="ARBA00023012"/>
    </source>
</evidence>
<keyword evidence="3" id="KW-0808">Transferase</keyword>
<dbReference type="InterPro" id="IPR025201">
    <property type="entry name" value="KdpD_TM"/>
</dbReference>
<keyword evidence="8 11" id="KW-1133">Transmembrane helix</keyword>
<evidence type="ECO:0000256" key="2">
    <source>
        <dbReference type="ARBA" id="ARBA00022553"/>
    </source>
</evidence>
<keyword evidence="2" id="KW-0597">Phosphoprotein</keyword>
<sequence>MSRDVNRPLRPLALGWAVLLPLAVAAALILLRDVLASTSTALVLVLVVVAVAVRGDRPAGLVAAVVAAAAFDFFLAAPYYTFAIRAASDIEAAVLLFAVGVAVTEVAQWARRELDRAGQREGYLDGVASAARLAGEGARDDDVIDMVRRMIGEVLDLDDCRFSAERPRQDRPQLRGDGGVVWRGREVDVDRDGLPTMDVVELPVRDGAGAFLLTASTRVRRPTLEQRRVAVTLANQVGVTGAVPPR</sequence>
<feature type="domain" description="Sensor protein KdpD transmembrane" evidence="12">
    <location>
        <begin position="15"/>
        <end position="120"/>
    </location>
</feature>
<evidence type="ECO:0000256" key="1">
    <source>
        <dbReference type="ARBA" id="ARBA00004141"/>
    </source>
</evidence>
<evidence type="ECO:0000313" key="13">
    <source>
        <dbReference type="EMBL" id="GAA1865610.1"/>
    </source>
</evidence>
<dbReference type="InterPro" id="IPR038318">
    <property type="entry name" value="KdpD_sf"/>
</dbReference>
<keyword evidence="7" id="KW-0067">ATP-binding</keyword>
<dbReference type="Pfam" id="PF13493">
    <property type="entry name" value="DUF4118"/>
    <property type="match status" value="1"/>
</dbReference>
<feature type="transmembrane region" description="Helical" evidence="11">
    <location>
        <begin position="60"/>
        <end position="80"/>
    </location>
</feature>
<accession>A0ABN2NEE8</accession>
<comment type="subcellular location">
    <subcellularLocation>
        <location evidence="1">Membrane</location>
        <topology evidence="1">Multi-pass membrane protein</topology>
    </subcellularLocation>
</comment>
<evidence type="ECO:0000256" key="3">
    <source>
        <dbReference type="ARBA" id="ARBA00022679"/>
    </source>
</evidence>
<organism evidence="13 14">
    <name type="scientific">Pseudonocardia ailaonensis</name>
    <dbReference type="NCBI Taxonomy" id="367279"/>
    <lineage>
        <taxon>Bacteria</taxon>
        <taxon>Bacillati</taxon>
        <taxon>Actinomycetota</taxon>
        <taxon>Actinomycetes</taxon>
        <taxon>Pseudonocardiales</taxon>
        <taxon>Pseudonocardiaceae</taxon>
        <taxon>Pseudonocardia</taxon>
    </lineage>
</organism>
<feature type="transmembrane region" description="Helical" evidence="11">
    <location>
        <begin position="35"/>
        <end position="53"/>
    </location>
</feature>
<name>A0ABN2NEE8_9PSEU</name>
<keyword evidence="14" id="KW-1185">Reference proteome</keyword>
<evidence type="ECO:0000259" key="12">
    <source>
        <dbReference type="Pfam" id="PF13493"/>
    </source>
</evidence>
<protein>
    <recommendedName>
        <fullName evidence="12">Sensor protein KdpD transmembrane domain-containing protein</fullName>
    </recommendedName>
</protein>
<feature type="transmembrane region" description="Helical" evidence="11">
    <location>
        <begin position="92"/>
        <end position="110"/>
    </location>
</feature>
<keyword evidence="4 11" id="KW-0812">Transmembrane</keyword>
<reference evidence="13 14" key="1">
    <citation type="journal article" date="2019" name="Int. J. Syst. Evol. Microbiol.">
        <title>The Global Catalogue of Microorganisms (GCM) 10K type strain sequencing project: providing services to taxonomists for standard genome sequencing and annotation.</title>
        <authorList>
            <consortium name="The Broad Institute Genomics Platform"/>
            <consortium name="The Broad Institute Genome Sequencing Center for Infectious Disease"/>
            <person name="Wu L."/>
            <person name="Ma J."/>
        </authorList>
    </citation>
    <scope>NUCLEOTIDE SEQUENCE [LARGE SCALE GENOMIC DNA]</scope>
    <source>
        <strain evidence="13 14">JCM 16009</strain>
    </source>
</reference>
<keyword evidence="9" id="KW-0902">Two-component regulatory system</keyword>
<evidence type="ECO:0000256" key="4">
    <source>
        <dbReference type="ARBA" id="ARBA00022692"/>
    </source>
</evidence>
<evidence type="ECO:0000256" key="8">
    <source>
        <dbReference type="ARBA" id="ARBA00022989"/>
    </source>
</evidence>
<keyword evidence="5" id="KW-0547">Nucleotide-binding</keyword>
<evidence type="ECO:0000256" key="7">
    <source>
        <dbReference type="ARBA" id="ARBA00022840"/>
    </source>
</evidence>
<evidence type="ECO:0000256" key="6">
    <source>
        <dbReference type="ARBA" id="ARBA00022777"/>
    </source>
</evidence>
<dbReference type="EMBL" id="BAAAQK010000019">
    <property type="protein sequence ID" value="GAA1865610.1"/>
    <property type="molecule type" value="Genomic_DNA"/>
</dbReference>
<evidence type="ECO:0000256" key="11">
    <source>
        <dbReference type="SAM" id="Phobius"/>
    </source>
</evidence>
<evidence type="ECO:0000313" key="14">
    <source>
        <dbReference type="Proteomes" id="UP001500449"/>
    </source>
</evidence>
<evidence type="ECO:0000256" key="5">
    <source>
        <dbReference type="ARBA" id="ARBA00022741"/>
    </source>
</evidence>
<comment type="caution">
    <text evidence="13">The sequence shown here is derived from an EMBL/GenBank/DDBJ whole genome shotgun (WGS) entry which is preliminary data.</text>
</comment>
<dbReference type="Gene3D" id="1.20.120.620">
    <property type="entry name" value="Backbone structure of the membrane domain of e. Coli histidine kinase receptor kdpd"/>
    <property type="match status" value="1"/>
</dbReference>
<proteinExistence type="predicted"/>
<gene>
    <name evidence="13" type="ORF">GCM10009836_52500</name>
</gene>
<keyword evidence="10 11" id="KW-0472">Membrane</keyword>
<dbReference type="Proteomes" id="UP001500449">
    <property type="component" value="Unassembled WGS sequence"/>
</dbReference>